<feature type="compositionally biased region" description="Basic and acidic residues" evidence="17">
    <location>
        <begin position="908"/>
        <end position="917"/>
    </location>
</feature>
<dbReference type="GO" id="GO:0006364">
    <property type="term" value="P:rRNA processing"/>
    <property type="evidence" value="ECO:0007669"/>
    <property type="project" value="UniProtKB-UniRule"/>
</dbReference>
<feature type="compositionally biased region" description="Basic and acidic residues" evidence="17">
    <location>
        <begin position="602"/>
        <end position="626"/>
    </location>
</feature>
<evidence type="ECO:0000256" key="5">
    <source>
        <dbReference type="ARBA" id="ARBA00022552"/>
    </source>
</evidence>
<feature type="region of interest" description="Required for zinc-mediated homotetramerization and catalytic activity" evidence="16">
    <location>
        <begin position="400"/>
        <end position="403"/>
    </location>
</feature>
<evidence type="ECO:0000256" key="10">
    <source>
        <dbReference type="ARBA" id="ARBA00022759"/>
    </source>
</evidence>
<feature type="compositionally biased region" description="Polar residues" evidence="17">
    <location>
        <begin position="983"/>
        <end position="999"/>
    </location>
</feature>
<dbReference type="GO" id="GO:0006402">
    <property type="term" value="P:mRNA catabolic process"/>
    <property type="evidence" value="ECO:0007669"/>
    <property type="project" value="UniProtKB-UniRule"/>
</dbReference>
<evidence type="ECO:0000256" key="13">
    <source>
        <dbReference type="ARBA" id="ARBA00022842"/>
    </source>
</evidence>
<feature type="compositionally biased region" description="Low complexity" evidence="17">
    <location>
        <begin position="973"/>
        <end position="982"/>
    </location>
</feature>
<evidence type="ECO:0000256" key="4">
    <source>
        <dbReference type="ARBA" id="ARBA00022519"/>
    </source>
</evidence>
<evidence type="ECO:0000256" key="1">
    <source>
        <dbReference type="ARBA" id="ARBA00005663"/>
    </source>
</evidence>
<feature type="compositionally biased region" description="Basic residues" evidence="17">
    <location>
        <begin position="771"/>
        <end position="781"/>
    </location>
</feature>
<dbReference type="GO" id="GO:0008995">
    <property type="term" value="F:ribonuclease E activity"/>
    <property type="evidence" value="ECO:0007669"/>
    <property type="project" value="UniProtKB-EC"/>
</dbReference>
<accession>A0A3P1SUI2</accession>
<dbReference type="GO" id="GO:0000287">
    <property type="term" value="F:magnesium ion binding"/>
    <property type="evidence" value="ECO:0007669"/>
    <property type="project" value="UniProtKB-UniRule"/>
</dbReference>
<keyword evidence="3 16" id="KW-0963">Cytoplasm</keyword>
<dbReference type="GO" id="GO:0005737">
    <property type="term" value="C:cytoplasm"/>
    <property type="evidence" value="ECO:0007669"/>
    <property type="project" value="UniProtKB-SubCell"/>
</dbReference>
<keyword evidence="2 16" id="KW-1003">Cell membrane</keyword>
<dbReference type="OrthoDB" id="9804278at2"/>
<dbReference type="Proteomes" id="UP000267535">
    <property type="component" value="Unassembled WGS sequence"/>
</dbReference>
<keyword evidence="6 16" id="KW-0819">tRNA processing</keyword>
<evidence type="ECO:0000256" key="11">
    <source>
        <dbReference type="ARBA" id="ARBA00022801"/>
    </source>
</evidence>
<comment type="cofactor">
    <cofactor evidence="16">
        <name>Zn(2+)</name>
        <dbReference type="ChEBI" id="CHEBI:29105"/>
    </cofactor>
    <text evidence="16">Binds 2 Zn(2+) ions per homotetramer.</text>
</comment>
<evidence type="ECO:0000256" key="15">
    <source>
        <dbReference type="ARBA" id="ARBA00023136"/>
    </source>
</evidence>
<evidence type="ECO:0000256" key="8">
    <source>
        <dbReference type="ARBA" id="ARBA00022723"/>
    </source>
</evidence>
<feature type="compositionally biased region" description="Polar residues" evidence="17">
    <location>
        <begin position="792"/>
        <end position="802"/>
    </location>
</feature>
<evidence type="ECO:0000313" key="19">
    <source>
        <dbReference type="EMBL" id="RRD00770.1"/>
    </source>
</evidence>
<dbReference type="InterPro" id="IPR012340">
    <property type="entry name" value="NA-bd_OB-fold"/>
</dbReference>
<keyword evidence="13 16" id="KW-0460">Magnesium</keyword>
<dbReference type="InterPro" id="IPR003029">
    <property type="entry name" value="S1_domain"/>
</dbReference>
<evidence type="ECO:0000256" key="17">
    <source>
        <dbReference type="SAM" id="MobiDB-lite"/>
    </source>
</evidence>
<feature type="compositionally biased region" description="Low complexity" evidence="17">
    <location>
        <begin position="523"/>
        <end position="538"/>
    </location>
</feature>
<comment type="subcellular location">
    <subcellularLocation>
        <location evidence="16">Cytoplasm</location>
    </subcellularLocation>
    <subcellularLocation>
        <location evidence="16">Cell inner membrane</location>
        <topology evidence="16">Peripheral membrane protein</topology>
        <orientation evidence="16">Cytoplasmic side</orientation>
    </subcellularLocation>
</comment>
<protein>
    <recommendedName>
        <fullName evidence="16">Ribonuclease E</fullName>
        <shortName evidence="16">RNase E</shortName>
        <ecNumber evidence="16">3.1.26.12</ecNumber>
    </recommendedName>
</protein>
<dbReference type="NCBIfam" id="TIGR00757">
    <property type="entry name" value="RNaseEG"/>
    <property type="match status" value="1"/>
</dbReference>
<keyword evidence="9 16" id="KW-0699">rRNA-binding</keyword>
<keyword evidence="12 16" id="KW-0862">Zinc</keyword>
<comment type="caution">
    <text evidence="19">The sequence shown here is derived from an EMBL/GenBank/DDBJ whole genome shotgun (WGS) entry which is preliminary data.</text>
</comment>
<evidence type="ECO:0000256" key="6">
    <source>
        <dbReference type="ARBA" id="ARBA00022694"/>
    </source>
</evidence>
<evidence type="ECO:0000256" key="3">
    <source>
        <dbReference type="ARBA" id="ARBA00022490"/>
    </source>
</evidence>
<evidence type="ECO:0000256" key="7">
    <source>
        <dbReference type="ARBA" id="ARBA00022722"/>
    </source>
</evidence>
<feature type="binding site" evidence="16">
    <location>
        <position position="403"/>
    </location>
    <ligand>
        <name>Zn(2+)</name>
        <dbReference type="ChEBI" id="CHEBI:29105"/>
        <note>ligand shared between dimeric partners</note>
    </ligand>
</feature>
<dbReference type="CDD" id="cd04453">
    <property type="entry name" value="S1_RNase_E"/>
    <property type="match status" value="1"/>
</dbReference>
<comment type="subunit">
    <text evidence="16">Component of the RNA degradosome, which is a multiprotein complex involved in RNA processing and mRNA degradation. Within the RNA degradosome, RNase E assembles into a homotetramer formed by a dimer of dimers.</text>
</comment>
<feature type="compositionally biased region" description="Low complexity" evidence="17">
    <location>
        <begin position="828"/>
        <end position="867"/>
    </location>
</feature>
<evidence type="ECO:0000313" key="20">
    <source>
        <dbReference type="Proteomes" id="UP000267535"/>
    </source>
</evidence>
<dbReference type="PANTHER" id="PTHR30001:SF1">
    <property type="entry name" value="RIBONUCLEASE E_G-LIKE PROTEIN, CHLOROPLASTIC"/>
    <property type="match status" value="1"/>
</dbReference>
<evidence type="ECO:0000256" key="2">
    <source>
        <dbReference type="ARBA" id="ARBA00022475"/>
    </source>
</evidence>
<dbReference type="GO" id="GO:0008270">
    <property type="term" value="F:zinc ion binding"/>
    <property type="evidence" value="ECO:0007669"/>
    <property type="project" value="UniProtKB-UniRule"/>
</dbReference>
<feature type="compositionally biased region" description="Basic and acidic residues" evidence="17">
    <location>
        <begin position="711"/>
        <end position="721"/>
    </location>
</feature>
<feature type="domain" description="S1 motif" evidence="18">
    <location>
        <begin position="36"/>
        <end position="116"/>
    </location>
</feature>
<keyword evidence="4 16" id="KW-0997">Cell inner membrane</keyword>
<reference evidence="19 20" key="1">
    <citation type="submission" date="2018-11" db="EMBL/GenBank/DDBJ databases">
        <title>The draft genome sequence of Amphritea balenae JAMM 1525T.</title>
        <authorList>
            <person name="Fang Z."/>
            <person name="Zhang Y."/>
            <person name="Han X."/>
        </authorList>
    </citation>
    <scope>NUCLEOTIDE SEQUENCE [LARGE SCALE GENOMIC DNA]</scope>
    <source>
        <strain evidence="19 20">JAMM 1525</strain>
    </source>
</reference>
<keyword evidence="7 16" id="KW-0540">Nuclease</keyword>
<dbReference type="AlphaFoldDB" id="A0A3P1SUI2"/>
<keyword evidence="16" id="KW-0820">tRNA-binding</keyword>
<name>A0A3P1SUI2_9GAMM</name>
<comment type="function">
    <text evidence="16">Endoribonuclease that plays a central role in RNA processing and decay. Required for the maturation of 5S and 16S rRNAs and the majority of tRNAs. Also involved in the degradation of most mRNAs.</text>
</comment>
<dbReference type="GO" id="GO:0009898">
    <property type="term" value="C:cytoplasmic side of plasma membrane"/>
    <property type="evidence" value="ECO:0007669"/>
    <property type="project" value="UniProtKB-UniRule"/>
</dbReference>
<dbReference type="Gene3D" id="2.40.50.140">
    <property type="entry name" value="Nucleic acid-binding proteins"/>
    <property type="match status" value="1"/>
</dbReference>
<dbReference type="FunFam" id="2.40.50.140:FF:000040">
    <property type="entry name" value="Ribonuclease E"/>
    <property type="match status" value="1"/>
</dbReference>
<dbReference type="GO" id="GO:0019843">
    <property type="term" value="F:rRNA binding"/>
    <property type="evidence" value="ECO:0007669"/>
    <property type="project" value="UniProtKB-KW"/>
</dbReference>
<keyword evidence="15 16" id="KW-0472">Membrane</keyword>
<feature type="compositionally biased region" description="Low complexity" evidence="17">
    <location>
        <begin position="880"/>
        <end position="907"/>
    </location>
</feature>
<evidence type="ECO:0000256" key="16">
    <source>
        <dbReference type="HAMAP-Rule" id="MF_00970"/>
    </source>
</evidence>
<dbReference type="SMART" id="SM00316">
    <property type="entry name" value="S1"/>
    <property type="match status" value="1"/>
</dbReference>
<dbReference type="PANTHER" id="PTHR30001">
    <property type="entry name" value="RIBONUCLEASE"/>
    <property type="match status" value="1"/>
</dbReference>
<gene>
    <name evidence="16" type="primary">rne</name>
    <name evidence="19" type="ORF">EHS89_06215</name>
</gene>
<dbReference type="Pfam" id="PF00575">
    <property type="entry name" value="S1"/>
    <property type="match status" value="1"/>
</dbReference>
<feature type="region of interest" description="Disordered" evidence="17">
    <location>
        <begin position="567"/>
        <end position="999"/>
    </location>
</feature>
<dbReference type="InterPro" id="IPR048583">
    <property type="entry name" value="RNase_E_G_thioredoxin-like"/>
</dbReference>
<feature type="compositionally biased region" description="Polar residues" evidence="17">
    <location>
        <begin position="753"/>
        <end position="764"/>
    </location>
</feature>
<dbReference type="SUPFAM" id="SSF50249">
    <property type="entry name" value="Nucleic acid-binding proteins"/>
    <property type="match status" value="1"/>
</dbReference>
<feature type="binding site" evidence="16">
    <location>
        <position position="400"/>
    </location>
    <ligand>
        <name>Zn(2+)</name>
        <dbReference type="ChEBI" id="CHEBI:29105"/>
        <note>ligand shared between dimeric partners</note>
    </ligand>
</feature>
<organism evidence="19 20">
    <name type="scientific">Amphritea balenae</name>
    <dbReference type="NCBI Taxonomy" id="452629"/>
    <lineage>
        <taxon>Bacteria</taxon>
        <taxon>Pseudomonadati</taxon>
        <taxon>Pseudomonadota</taxon>
        <taxon>Gammaproteobacteria</taxon>
        <taxon>Oceanospirillales</taxon>
        <taxon>Oceanospirillaceae</taxon>
        <taxon>Amphritea</taxon>
    </lineage>
</organism>
<dbReference type="NCBIfam" id="NF008074">
    <property type="entry name" value="PRK10811.1"/>
    <property type="match status" value="1"/>
</dbReference>
<feature type="binding site" evidence="16">
    <location>
        <position position="299"/>
    </location>
    <ligand>
        <name>Mg(2+)</name>
        <dbReference type="ChEBI" id="CHEBI:18420"/>
        <note>catalytic</note>
    </ligand>
</feature>
<dbReference type="Pfam" id="PF10150">
    <property type="entry name" value="RNase_E_G"/>
    <property type="match status" value="1"/>
</dbReference>
<proteinExistence type="inferred from homology"/>
<feature type="compositionally biased region" description="Basic and acidic residues" evidence="17">
    <location>
        <begin position="633"/>
        <end position="645"/>
    </location>
</feature>
<feature type="compositionally biased region" description="Basic and acidic residues" evidence="17">
    <location>
        <begin position="688"/>
        <end position="702"/>
    </location>
</feature>
<feature type="binding site" evidence="16">
    <location>
        <position position="342"/>
    </location>
    <ligand>
        <name>Mg(2+)</name>
        <dbReference type="ChEBI" id="CHEBI:18420"/>
        <note>catalytic</note>
    </ligand>
</feature>
<feature type="compositionally biased region" description="Basic and acidic residues" evidence="17">
    <location>
        <begin position="667"/>
        <end position="676"/>
    </location>
</feature>
<sequence length="999" mass="111072">MLINATQQEELRVALVDGQRLYDLDIESSSREQKKANIYKGKITRVEPSLEAAFVDYGAERHGFLPLKEISREYFKKDSPKGGRPNIREVVAEGTEVIVQVDKEERGNKGAALTTFISLAGRYLVLMPNNPRAGGISRRIEGDDRKQLKEAMDGVNIPAKTGVIVRTAGIGRASEDLQWDLDYLMTLWDAIKSASGERKAPFLIYQESNVVIRAIRDYLRQDIGEVLIDNPDVYQDALNFVQQVMPSYQNKIKLYDEQIPLFNRFQIESQIETAFQREVQLPSGGSIVIDPTEALVSIDINSARATRGSDIEETALNTNLEAADEIGRQLRLRDIGGLIVIDFIDMTPIKNQREVENRMRDALKVDRARVQLGRISRFGLMEMSRQRLRPSLIESRGAVCPRCSGQGTVRDTESLALSILRLIEEESAKDRTAQIRAILPVSVATFLLNEKRREVHDVELRHDVRVVVVPNPNMETPHYEVVRLRDDHTVINTNDASYTLQPEPEDEPEAETAKAQPARERAAVSTVAPATPAPTGATQEEPVKAQEVVQQPSLGSRIMGALTSLFGGNEEQTETKKQEEKEPEQEERNRKQRGRKRSNSNNRRDRGRGRDRDRDRNQRRDSDKISDNLSDSNADKDTKENKESSEQSTDNRSSDTRRSRSRNRRRGERDKGRQEEQQPENQSSATEEQNRPSDKNEDGRARGERRRGRRNRGERAGKRTGEATTEEQLNTEAPSTESVNTEAVVETEVKATQPVNESDTSVTDTAEEKPRKRRQRRRGPKRKSEAEGNAADTAQTSEQPSAESAKEETVVAPETPAQEASVEAAAQPTEVKTETTVATEAPTAEATTTEAPVAEEPVVETSVAETPVKVEEPTSEEAAPETAVETTPAPAAAPEAAAPAAEEPAAEPAKEEAKAEQARPAGRRVRKRPEPSQEASVPADQLMTARPRREAAPTEAPEGVAPRQRRQRRAANDPRQQAAQQNTDSSADQQSASNENNAG</sequence>
<dbReference type="HAMAP" id="MF_00970">
    <property type="entry name" value="RNase_E"/>
    <property type="match status" value="1"/>
</dbReference>
<dbReference type="EC" id="3.1.26.12" evidence="16"/>
<keyword evidence="5 16" id="KW-0698">rRNA processing</keyword>
<keyword evidence="10 16" id="KW-0255">Endonuclease</keyword>
<dbReference type="PROSITE" id="PS50126">
    <property type="entry name" value="S1"/>
    <property type="match status" value="1"/>
</dbReference>
<keyword evidence="20" id="KW-1185">Reference proteome</keyword>
<dbReference type="EMBL" id="RQXV01000002">
    <property type="protein sequence ID" value="RRD00770.1"/>
    <property type="molecule type" value="Genomic_DNA"/>
</dbReference>
<keyword evidence="14 16" id="KW-0694">RNA-binding</keyword>
<dbReference type="InterPro" id="IPR019307">
    <property type="entry name" value="RNA-bd_AU-1/RNase_E/G"/>
</dbReference>
<evidence type="ECO:0000256" key="9">
    <source>
        <dbReference type="ARBA" id="ARBA00022730"/>
    </source>
</evidence>
<evidence type="ECO:0000256" key="14">
    <source>
        <dbReference type="ARBA" id="ARBA00022884"/>
    </source>
</evidence>
<comment type="cofactor">
    <cofactor evidence="16">
        <name>Mg(2+)</name>
        <dbReference type="ChEBI" id="CHEBI:18420"/>
    </cofactor>
    <text evidence="16">Binds 1 Mg(2+) ion per subunit.</text>
</comment>
<dbReference type="Gene3D" id="3.40.1260.20">
    <property type="entry name" value="Ribonuclease E, catalytic domain"/>
    <property type="match status" value="1"/>
</dbReference>
<evidence type="ECO:0000259" key="18">
    <source>
        <dbReference type="PROSITE" id="PS50126"/>
    </source>
</evidence>
<comment type="similarity">
    <text evidence="16">Belongs to the RNase E/G family. RNase E subfamily.</text>
</comment>
<feature type="compositionally biased region" description="Low complexity" evidence="17">
    <location>
        <begin position="953"/>
        <end position="962"/>
    </location>
</feature>
<dbReference type="Pfam" id="PF20833">
    <property type="entry name" value="RNase_E_G_Thio"/>
    <property type="match status" value="1"/>
</dbReference>
<feature type="compositionally biased region" description="Polar residues" evidence="17">
    <location>
        <begin position="722"/>
        <end position="741"/>
    </location>
</feature>
<evidence type="ECO:0000256" key="12">
    <source>
        <dbReference type="ARBA" id="ARBA00022833"/>
    </source>
</evidence>
<dbReference type="GO" id="GO:0000049">
    <property type="term" value="F:tRNA binding"/>
    <property type="evidence" value="ECO:0007669"/>
    <property type="project" value="UniProtKB-KW"/>
</dbReference>
<dbReference type="InterPro" id="IPR004659">
    <property type="entry name" value="RNase_E/G"/>
</dbReference>
<comment type="catalytic activity">
    <reaction evidence="16">
        <text>Endonucleolytic cleavage of single-stranded RNA in A- and U-rich regions.</text>
        <dbReference type="EC" id="3.1.26.12"/>
    </reaction>
</comment>
<keyword evidence="8 16" id="KW-0479">Metal-binding</keyword>
<dbReference type="InterPro" id="IPR028878">
    <property type="entry name" value="RNase_E"/>
</dbReference>
<dbReference type="GO" id="GO:0008033">
    <property type="term" value="P:tRNA processing"/>
    <property type="evidence" value="ECO:0007669"/>
    <property type="project" value="UniProtKB-UniRule"/>
</dbReference>
<comment type="similarity">
    <text evidence="1">Belongs to the RNase E/G family. RNase G subfamily.</text>
</comment>
<keyword evidence="11 16" id="KW-0378">Hydrolase</keyword>
<feature type="region of interest" description="Disordered" evidence="17">
    <location>
        <begin position="497"/>
        <end position="545"/>
    </location>
</feature>